<dbReference type="EMBL" id="VXAX01002748">
    <property type="protein sequence ID" value="NXL73562.1"/>
    <property type="molecule type" value="Genomic_DNA"/>
</dbReference>
<accession>A0A7L0V428</accession>
<dbReference type="Pfam" id="PF00429">
    <property type="entry name" value="TLV_coat"/>
    <property type="match status" value="1"/>
</dbReference>
<gene>
    <name evidence="1" type="primary">Env1_0</name>
    <name evidence="1" type="ORF">LEPASP_R15223</name>
</gene>
<organism evidence="1 2">
    <name type="scientific">Leptocoma aspasia</name>
    <dbReference type="NCBI Taxonomy" id="2585812"/>
    <lineage>
        <taxon>Eukaryota</taxon>
        <taxon>Metazoa</taxon>
        <taxon>Chordata</taxon>
        <taxon>Craniata</taxon>
        <taxon>Vertebrata</taxon>
        <taxon>Euteleostomi</taxon>
        <taxon>Archelosauria</taxon>
        <taxon>Archosauria</taxon>
        <taxon>Dinosauria</taxon>
        <taxon>Saurischia</taxon>
        <taxon>Theropoda</taxon>
        <taxon>Coelurosauria</taxon>
        <taxon>Aves</taxon>
        <taxon>Neognathae</taxon>
        <taxon>Neoaves</taxon>
        <taxon>Telluraves</taxon>
        <taxon>Australaves</taxon>
        <taxon>Passeriformes</taxon>
        <taxon>Passeroidea</taxon>
        <taxon>Nectariniidae</taxon>
        <taxon>Leptocoma</taxon>
    </lineage>
</organism>
<dbReference type="Proteomes" id="UP000558164">
    <property type="component" value="Unassembled WGS sequence"/>
</dbReference>
<protein>
    <submittedName>
        <fullName evidence="1">ENV1 protein</fullName>
    </submittedName>
</protein>
<name>A0A7L0V428_9PASE</name>
<evidence type="ECO:0000313" key="2">
    <source>
        <dbReference type="Proteomes" id="UP000558164"/>
    </source>
</evidence>
<dbReference type="AlphaFoldDB" id="A0A7L0V428"/>
<dbReference type="OrthoDB" id="9306952at2759"/>
<feature type="non-terminal residue" evidence="1">
    <location>
        <position position="86"/>
    </location>
</feature>
<sequence length="86" mass="9514">TINPQPDTLWKLIDGAYRVLNATNPQFTEHCWLCFSIRPPFYEAVGVPKKARRAEGSNPPQCTWNDTQTHQGLTLSAVTGKGLCVG</sequence>
<keyword evidence="2" id="KW-1185">Reference proteome</keyword>
<reference evidence="1 2" key="1">
    <citation type="submission" date="2019-09" db="EMBL/GenBank/DDBJ databases">
        <title>Bird 10,000 Genomes (B10K) Project - Family phase.</title>
        <authorList>
            <person name="Zhang G."/>
        </authorList>
    </citation>
    <scope>NUCLEOTIDE SEQUENCE [LARGE SCALE GENOMIC DNA]</scope>
    <source>
        <strain evidence="1">B10K-DU-001-35</strain>
        <tissue evidence="1">Muscle</tissue>
    </source>
</reference>
<evidence type="ECO:0000313" key="1">
    <source>
        <dbReference type="EMBL" id="NXL73562.1"/>
    </source>
</evidence>
<feature type="non-terminal residue" evidence="1">
    <location>
        <position position="1"/>
    </location>
</feature>
<dbReference type="InterPro" id="IPR018154">
    <property type="entry name" value="TLV/ENV_coat_polyprotein"/>
</dbReference>
<proteinExistence type="predicted"/>
<comment type="caution">
    <text evidence="1">The sequence shown here is derived from an EMBL/GenBank/DDBJ whole genome shotgun (WGS) entry which is preliminary data.</text>
</comment>